<protein>
    <recommendedName>
        <fullName evidence="5">THAP-type domain-containing protein</fullName>
    </recommendedName>
</protein>
<accession>A0AAN7PD83</accession>
<evidence type="ECO:0000259" key="5">
    <source>
        <dbReference type="SMART" id="SM00692"/>
    </source>
</evidence>
<keyword evidence="2" id="KW-0863">Zinc-finger</keyword>
<dbReference type="InterPro" id="IPR006612">
    <property type="entry name" value="THAP_Znf"/>
</dbReference>
<dbReference type="AlphaFoldDB" id="A0AAN7PD83"/>
<evidence type="ECO:0000256" key="3">
    <source>
        <dbReference type="ARBA" id="ARBA00022833"/>
    </source>
</evidence>
<evidence type="ECO:0000256" key="2">
    <source>
        <dbReference type="ARBA" id="ARBA00022771"/>
    </source>
</evidence>
<keyword evidence="4" id="KW-0238">DNA-binding</keyword>
<dbReference type="EMBL" id="JARPUR010000001">
    <property type="protein sequence ID" value="KAK4886030.1"/>
    <property type="molecule type" value="Genomic_DNA"/>
</dbReference>
<proteinExistence type="predicted"/>
<dbReference type="GO" id="GO:0008270">
    <property type="term" value="F:zinc ion binding"/>
    <property type="evidence" value="ECO:0007669"/>
    <property type="project" value="UniProtKB-KW"/>
</dbReference>
<organism evidence="6 7">
    <name type="scientific">Aquatica leii</name>
    <dbReference type="NCBI Taxonomy" id="1421715"/>
    <lineage>
        <taxon>Eukaryota</taxon>
        <taxon>Metazoa</taxon>
        <taxon>Ecdysozoa</taxon>
        <taxon>Arthropoda</taxon>
        <taxon>Hexapoda</taxon>
        <taxon>Insecta</taxon>
        <taxon>Pterygota</taxon>
        <taxon>Neoptera</taxon>
        <taxon>Endopterygota</taxon>
        <taxon>Coleoptera</taxon>
        <taxon>Polyphaga</taxon>
        <taxon>Elateriformia</taxon>
        <taxon>Elateroidea</taxon>
        <taxon>Lampyridae</taxon>
        <taxon>Luciolinae</taxon>
        <taxon>Aquatica</taxon>
    </lineage>
</organism>
<evidence type="ECO:0000313" key="6">
    <source>
        <dbReference type="EMBL" id="KAK4886030.1"/>
    </source>
</evidence>
<evidence type="ECO:0000256" key="1">
    <source>
        <dbReference type="ARBA" id="ARBA00022723"/>
    </source>
</evidence>
<dbReference type="SMART" id="SM00692">
    <property type="entry name" value="DM3"/>
    <property type="match status" value="1"/>
</dbReference>
<dbReference type="Pfam" id="PF05485">
    <property type="entry name" value="THAP"/>
    <property type="match status" value="1"/>
</dbReference>
<evidence type="ECO:0000256" key="4">
    <source>
        <dbReference type="ARBA" id="ARBA00023125"/>
    </source>
</evidence>
<comment type="caution">
    <text evidence="6">The sequence shown here is derived from an EMBL/GenBank/DDBJ whole genome shotgun (WGS) entry which is preliminary data.</text>
</comment>
<dbReference type="GO" id="GO:0003677">
    <property type="term" value="F:DNA binding"/>
    <property type="evidence" value="ECO:0007669"/>
    <property type="project" value="UniProtKB-KW"/>
</dbReference>
<reference evidence="7" key="1">
    <citation type="submission" date="2023-01" db="EMBL/GenBank/DDBJ databases">
        <title>Key to firefly adult light organ development and bioluminescence: homeobox transcription factors regulate luciferase expression and transportation to peroxisome.</title>
        <authorList>
            <person name="Fu X."/>
        </authorList>
    </citation>
    <scope>NUCLEOTIDE SEQUENCE [LARGE SCALE GENOMIC DNA]</scope>
</reference>
<sequence length="305" mass="34986">MAEEAKRTETVETDARLFRKWIEFVQRADLENMDIHKVRSNYRVCDNHFAPEYKIGDEYFSQSGLITGAVPTLNRSSNLKSDNTAPAVASEENAVVIATVQPQYDPEAIAGPSHENNERMDFQQSEIFVPSVATENTKINVGSRRAITKRIDFLKLVDVRRVTQLTPKSKKMSLKFDNLSTEEFDTYWKACRQFRMAKIKTMDSTASILDKWPFYKTPSGFRLIDMDFDALYTTGDGLLSKWENKRVHILQFLTSENNVKGVLDYTQKHEVDESIKTIIDYVKLKNILQSILILLSGYTTSDINI</sequence>
<dbReference type="Proteomes" id="UP001353858">
    <property type="component" value="Unassembled WGS sequence"/>
</dbReference>
<dbReference type="SUPFAM" id="SSF57716">
    <property type="entry name" value="Glucocorticoid receptor-like (DNA-binding domain)"/>
    <property type="match status" value="1"/>
</dbReference>
<keyword evidence="1" id="KW-0479">Metal-binding</keyword>
<name>A0AAN7PD83_9COLE</name>
<keyword evidence="7" id="KW-1185">Reference proteome</keyword>
<feature type="domain" description="THAP-type" evidence="5">
    <location>
        <begin position="13"/>
        <end position="79"/>
    </location>
</feature>
<evidence type="ECO:0000313" key="7">
    <source>
        <dbReference type="Proteomes" id="UP001353858"/>
    </source>
</evidence>
<gene>
    <name evidence="6" type="ORF">RN001_002301</name>
</gene>
<keyword evidence="3" id="KW-0862">Zinc</keyword>